<dbReference type="Proteomes" id="UP000298656">
    <property type="component" value="Chromosome 2"/>
</dbReference>
<keyword evidence="1" id="KW-0378">Hydrolase</keyword>
<dbReference type="Pfam" id="PF05013">
    <property type="entry name" value="FGase"/>
    <property type="match status" value="1"/>
</dbReference>
<dbReference type="OrthoDB" id="8716700at2"/>
<accession>A0A4P8J0W6</accession>
<gene>
    <name evidence="1" type="ORF">FAZ95_29880</name>
</gene>
<keyword evidence="2" id="KW-1185">Reference proteome</keyword>
<reference evidence="1 2" key="1">
    <citation type="submission" date="2019-05" db="EMBL/GenBank/DDBJ databases">
        <title>Burkholderia sp. DHOD12, isolated from subtropical forest soil.</title>
        <authorList>
            <person name="Gao Z.-H."/>
            <person name="Qiu L.-H."/>
        </authorList>
    </citation>
    <scope>NUCLEOTIDE SEQUENCE [LARGE SCALE GENOMIC DNA]</scope>
    <source>
        <strain evidence="1 2">DHOD12</strain>
    </source>
</reference>
<organism evidence="1 2">
    <name type="scientific">Trinickia violacea</name>
    <dbReference type="NCBI Taxonomy" id="2571746"/>
    <lineage>
        <taxon>Bacteria</taxon>
        <taxon>Pseudomonadati</taxon>
        <taxon>Pseudomonadota</taxon>
        <taxon>Betaproteobacteria</taxon>
        <taxon>Burkholderiales</taxon>
        <taxon>Burkholderiaceae</taxon>
        <taxon>Trinickia</taxon>
    </lineage>
</organism>
<dbReference type="AlphaFoldDB" id="A0A4P8J0W6"/>
<dbReference type="SUPFAM" id="SSF53187">
    <property type="entry name" value="Zn-dependent exopeptidases"/>
    <property type="match status" value="1"/>
</dbReference>
<dbReference type="InterPro" id="IPR007709">
    <property type="entry name" value="N-FG_amidohydro"/>
</dbReference>
<evidence type="ECO:0000313" key="2">
    <source>
        <dbReference type="Proteomes" id="UP000298656"/>
    </source>
</evidence>
<name>A0A4P8J0W6_9BURK</name>
<evidence type="ECO:0000313" key="1">
    <source>
        <dbReference type="EMBL" id="QCP53274.1"/>
    </source>
</evidence>
<dbReference type="KEGG" id="tvl:FAZ95_29880"/>
<dbReference type="EMBL" id="CP040078">
    <property type="protein sequence ID" value="QCP53274.1"/>
    <property type="molecule type" value="Genomic_DNA"/>
</dbReference>
<dbReference type="Gene3D" id="3.40.630.40">
    <property type="entry name" value="Zn-dependent exopeptidases"/>
    <property type="match status" value="1"/>
</dbReference>
<dbReference type="GO" id="GO:0016787">
    <property type="term" value="F:hydrolase activity"/>
    <property type="evidence" value="ECO:0007669"/>
    <property type="project" value="UniProtKB-KW"/>
</dbReference>
<sequence length="272" mass="29852">MQNSGYEPMVCGDLPILVVTPHTGTALPSELLRHPAWVPIEGRLADPAGTLLRSAARRAGASVFSAHYHPCVIDFNVAADNRSLTPSLNRLGLCRTHTSRGEALYEPGAELSADEVERRVEAYWRPFHRCVADELSRLRARHEHVLLLVSHASFWLSPYRLQPGGMDCNVGTYRGESCDRRLVSSLTEAVQAHGRSWVVNGRIADCFAAQHYGQPAAGVHAIELEVAGRWRTDCTACIDEAAAGSAGLEAVWLDVLRALELRLKQLSRAETL</sequence>
<protein>
    <submittedName>
        <fullName evidence="1">N-formylglutamate amidohydrolase</fullName>
    </submittedName>
</protein>
<proteinExistence type="predicted"/>